<gene>
    <name evidence="1" type="ORF">Tci_380945</name>
</gene>
<reference evidence="1" key="1">
    <citation type="journal article" date="2019" name="Sci. Rep.">
        <title>Draft genome of Tanacetum cinerariifolium, the natural source of mosquito coil.</title>
        <authorList>
            <person name="Yamashiro T."/>
            <person name="Shiraishi A."/>
            <person name="Satake H."/>
            <person name="Nakayama K."/>
        </authorList>
    </citation>
    <scope>NUCLEOTIDE SEQUENCE</scope>
</reference>
<name>A0A699HG23_TANCI</name>
<organism evidence="1">
    <name type="scientific">Tanacetum cinerariifolium</name>
    <name type="common">Dalmatian daisy</name>
    <name type="synonym">Chrysanthemum cinerariifolium</name>
    <dbReference type="NCBI Taxonomy" id="118510"/>
    <lineage>
        <taxon>Eukaryota</taxon>
        <taxon>Viridiplantae</taxon>
        <taxon>Streptophyta</taxon>
        <taxon>Embryophyta</taxon>
        <taxon>Tracheophyta</taxon>
        <taxon>Spermatophyta</taxon>
        <taxon>Magnoliopsida</taxon>
        <taxon>eudicotyledons</taxon>
        <taxon>Gunneridae</taxon>
        <taxon>Pentapetalae</taxon>
        <taxon>asterids</taxon>
        <taxon>campanulids</taxon>
        <taxon>Asterales</taxon>
        <taxon>Asteraceae</taxon>
        <taxon>Asteroideae</taxon>
        <taxon>Anthemideae</taxon>
        <taxon>Anthemidinae</taxon>
        <taxon>Tanacetum</taxon>
    </lineage>
</organism>
<dbReference type="AlphaFoldDB" id="A0A699HG23"/>
<protein>
    <submittedName>
        <fullName evidence="1">Uncharacterized protein</fullName>
    </submittedName>
</protein>
<evidence type="ECO:0000313" key="1">
    <source>
        <dbReference type="EMBL" id="GEY08971.1"/>
    </source>
</evidence>
<dbReference type="EMBL" id="BKCJ010151055">
    <property type="protein sequence ID" value="GEY08971.1"/>
    <property type="molecule type" value="Genomic_DNA"/>
</dbReference>
<dbReference type="PANTHER" id="PTHR48462:SF1">
    <property type="entry name" value="PROTEIN, PUTATIVE-RELATED"/>
    <property type="match status" value="1"/>
</dbReference>
<dbReference type="PANTHER" id="PTHR48462">
    <property type="entry name" value="PROTEIN, PUTATIVE-RELATED"/>
    <property type="match status" value="1"/>
</dbReference>
<comment type="caution">
    <text evidence="1">The sequence shown here is derived from an EMBL/GenBank/DDBJ whole genome shotgun (WGS) entry which is preliminary data.</text>
</comment>
<sequence length="362" mass="39898">MLGEYIASVPLTPLVKHGGGTRPIAMGTVWRRLVSKVGVVMISHSLDGYLDGLQFGVRVSRGGNAILHAVNHLIEGHADDVGLSMFSEISMKRVAKTIELIDAVSWINDPQWFGDWQWRLATLPFAFGGLSVSPVGDVLNYAFLASQLQSASLQTKLLWHYGIVDYGPTFDDALFVFNTSMKTDILSNLSEIAASKLMKKLADIYFTRRITLLKLRVVSISGLRQTMNACSQVFAGDIYKNHVVTCAGIIGIKHRHNIMRDTLVDICYWSGISASKEIDIGLEGGHDKPLRLADMILYSWDGGLDVCVCVDLTGSSLLKQTRMADFVSDRVVIDAAYNVHVSSIRLSVRLLDMSLSLFHPLP</sequence>
<accession>A0A699HG23</accession>
<proteinExistence type="predicted"/>